<evidence type="ECO:0000256" key="1">
    <source>
        <dbReference type="ARBA" id="ARBA00023015"/>
    </source>
</evidence>
<dbReference type="InterPro" id="IPR018060">
    <property type="entry name" value="HTH_AraC"/>
</dbReference>
<dbReference type="PROSITE" id="PS01124">
    <property type="entry name" value="HTH_ARAC_FAMILY_2"/>
    <property type="match status" value="1"/>
</dbReference>
<name>A0ABR7G9T2_9FIRM</name>
<keyword evidence="3" id="KW-0804">Transcription</keyword>
<evidence type="ECO:0000259" key="4">
    <source>
        <dbReference type="PROSITE" id="PS01124"/>
    </source>
</evidence>
<keyword evidence="1" id="KW-0805">Transcription regulation</keyword>
<dbReference type="SUPFAM" id="SSF51215">
    <property type="entry name" value="Regulatory protein AraC"/>
    <property type="match status" value="1"/>
</dbReference>
<dbReference type="Proteomes" id="UP000631576">
    <property type="component" value="Unassembled WGS sequence"/>
</dbReference>
<dbReference type="InterPro" id="IPR037923">
    <property type="entry name" value="HTH-like"/>
</dbReference>
<dbReference type="Pfam" id="PF12833">
    <property type="entry name" value="HTH_18"/>
    <property type="match status" value="1"/>
</dbReference>
<dbReference type="PANTHER" id="PTHR43280">
    <property type="entry name" value="ARAC-FAMILY TRANSCRIPTIONAL REGULATOR"/>
    <property type="match status" value="1"/>
</dbReference>
<feature type="domain" description="HTH araC/xylS-type" evidence="4">
    <location>
        <begin position="218"/>
        <end position="316"/>
    </location>
</feature>
<evidence type="ECO:0000256" key="3">
    <source>
        <dbReference type="ARBA" id="ARBA00023163"/>
    </source>
</evidence>
<sequence>MFEKIPLSHYEPHKRLTSKQLTDKELNDKKYGDGNLPNASFSLMGSVESFQIPPITDYALEHLFHLQAFTLFHYQAPSYTERQNYPSFLIAFTYSGTGSLTYRGKTYSLSKGDCFFIDCMDYHLYKVDKGRWDVAILHVQGPLCKELYAQFAKNGSFVFHESPEGKFQQYLEKVLSIYSSAQLYRDWQASSCIDVLLTYLLIPTRIHTEETEIPQNIRFLIKYMENNYQSHMSLDYLAEFACINKYYLSREFKKYTGFSPNDYLISLRINAAKNLLLNTALPASKIAHEVGIHDINNFTTLFKKKVGMTPIQFRNSSTLFS</sequence>
<evidence type="ECO:0000313" key="6">
    <source>
        <dbReference type="Proteomes" id="UP000631576"/>
    </source>
</evidence>
<evidence type="ECO:0000313" key="5">
    <source>
        <dbReference type="EMBL" id="MBC5684184.1"/>
    </source>
</evidence>
<keyword evidence="2" id="KW-0238">DNA-binding</keyword>
<dbReference type="InterPro" id="IPR003313">
    <property type="entry name" value="AraC-bd"/>
</dbReference>
<dbReference type="RefSeq" id="WP_117990426.1">
    <property type="nucleotide sequence ID" value="NZ_JACOPE010000001.1"/>
</dbReference>
<dbReference type="InterPro" id="IPR014710">
    <property type="entry name" value="RmlC-like_jellyroll"/>
</dbReference>
<dbReference type="Gene3D" id="1.10.10.60">
    <property type="entry name" value="Homeodomain-like"/>
    <property type="match status" value="2"/>
</dbReference>
<dbReference type="Pfam" id="PF02311">
    <property type="entry name" value="AraC_binding"/>
    <property type="match status" value="1"/>
</dbReference>
<dbReference type="InterPro" id="IPR009057">
    <property type="entry name" value="Homeodomain-like_sf"/>
</dbReference>
<proteinExistence type="predicted"/>
<dbReference type="PANTHER" id="PTHR43280:SF2">
    <property type="entry name" value="HTH-TYPE TRANSCRIPTIONAL REGULATOR EXSA"/>
    <property type="match status" value="1"/>
</dbReference>
<reference evidence="5 6" key="1">
    <citation type="submission" date="2020-08" db="EMBL/GenBank/DDBJ databases">
        <title>Genome public.</title>
        <authorList>
            <person name="Liu C."/>
            <person name="Sun Q."/>
        </authorList>
    </citation>
    <scope>NUCLEOTIDE SEQUENCE [LARGE SCALE GENOMIC DNA]</scope>
    <source>
        <strain evidence="5 6">NSJ-13</strain>
    </source>
</reference>
<protein>
    <submittedName>
        <fullName evidence="5">Helix-turn-helix transcriptional regulator</fullName>
    </submittedName>
</protein>
<dbReference type="SMART" id="SM00342">
    <property type="entry name" value="HTH_ARAC"/>
    <property type="match status" value="1"/>
</dbReference>
<gene>
    <name evidence="5" type="ORF">H8S40_11545</name>
</gene>
<evidence type="ECO:0000256" key="2">
    <source>
        <dbReference type="ARBA" id="ARBA00023125"/>
    </source>
</evidence>
<dbReference type="Gene3D" id="2.60.120.10">
    <property type="entry name" value="Jelly Rolls"/>
    <property type="match status" value="1"/>
</dbReference>
<organism evidence="5 6">
    <name type="scientific">Ruminococcus hominis</name>
    <dbReference type="NCBI Taxonomy" id="2763065"/>
    <lineage>
        <taxon>Bacteria</taxon>
        <taxon>Bacillati</taxon>
        <taxon>Bacillota</taxon>
        <taxon>Clostridia</taxon>
        <taxon>Eubacteriales</taxon>
        <taxon>Oscillospiraceae</taxon>
        <taxon>Ruminococcus</taxon>
    </lineage>
</organism>
<dbReference type="SUPFAM" id="SSF46689">
    <property type="entry name" value="Homeodomain-like"/>
    <property type="match status" value="2"/>
</dbReference>
<accession>A0ABR7G9T2</accession>
<keyword evidence="6" id="KW-1185">Reference proteome</keyword>
<dbReference type="EMBL" id="JACOPE010000001">
    <property type="protein sequence ID" value="MBC5684184.1"/>
    <property type="molecule type" value="Genomic_DNA"/>
</dbReference>
<comment type="caution">
    <text evidence="5">The sequence shown here is derived from an EMBL/GenBank/DDBJ whole genome shotgun (WGS) entry which is preliminary data.</text>
</comment>